<dbReference type="OrthoDB" id="1929311at2759"/>
<feature type="region of interest" description="Disordered" evidence="1">
    <location>
        <begin position="17"/>
        <end position="79"/>
    </location>
</feature>
<dbReference type="AlphaFoldDB" id="A0A9W8LW23"/>
<name>A0A9W8LW23_9FUNG</name>
<reference evidence="2" key="1">
    <citation type="submission" date="2022-07" db="EMBL/GenBank/DDBJ databases">
        <title>Phylogenomic reconstructions and comparative analyses of Kickxellomycotina fungi.</title>
        <authorList>
            <person name="Reynolds N.K."/>
            <person name="Stajich J.E."/>
            <person name="Barry K."/>
            <person name="Grigoriev I.V."/>
            <person name="Crous P."/>
            <person name="Smith M.E."/>
        </authorList>
    </citation>
    <scope>NUCLEOTIDE SEQUENCE</scope>
    <source>
        <strain evidence="2">NRRL 1565</strain>
    </source>
</reference>
<dbReference type="InterPro" id="IPR027417">
    <property type="entry name" value="P-loop_NTPase"/>
</dbReference>
<evidence type="ECO:0000313" key="2">
    <source>
        <dbReference type="EMBL" id="KAJ2807253.1"/>
    </source>
</evidence>
<dbReference type="PANTHER" id="PTHR24030:SF0">
    <property type="entry name" value="PROTEIN CMSS1"/>
    <property type="match status" value="1"/>
</dbReference>
<evidence type="ECO:0000313" key="3">
    <source>
        <dbReference type="Proteomes" id="UP001140094"/>
    </source>
</evidence>
<dbReference type="PANTHER" id="PTHR24030">
    <property type="entry name" value="PROTEIN CMSS1"/>
    <property type="match status" value="1"/>
</dbReference>
<dbReference type="SUPFAM" id="SSF52540">
    <property type="entry name" value="P-loop containing nucleoside triphosphate hydrolases"/>
    <property type="match status" value="1"/>
</dbReference>
<dbReference type="GO" id="GO:0005634">
    <property type="term" value="C:nucleus"/>
    <property type="evidence" value="ECO:0007669"/>
    <property type="project" value="TreeGrafter"/>
</dbReference>
<dbReference type="Gene3D" id="3.40.50.300">
    <property type="entry name" value="P-loop containing nucleotide triphosphate hydrolases"/>
    <property type="match status" value="1"/>
</dbReference>
<dbReference type="EMBL" id="JANBUO010000126">
    <property type="protein sequence ID" value="KAJ2807253.1"/>
    <property type="molecule type" value="Genomic_DNA"/>
</dbReference>
<dbReference type="InterPro" id="IPR032704">
    <property type="entry name" value="Cms1"/>
</dbReference>
<dbReference type="Pfam" id="PF14617">
    <property type="entry name" value="CMS1"/>
    <property type="match status" value="1"/>
</dbReference>
<proteinExistence type="predicted"/>
<evidence type="ECO:0000256" key="1">
    <source>
        <dbReference type="SAM" id="MobiDB-lite"/>
    </source>
</evidence>
<keyword evidence="3" id="KW-1185">Reference proteome</keyword>
<gene>
    <name evidence="2" type="primary">CMSS1</name>
    <name evidence="2" type="ORF">H4R20_001366</name>
</gene>
<comment type="caution">
    <text evidence="2">The sequence shown here is derived from an EMBL/GenBank/DDBJ whole genome shotgun (WGS) entry which is preliminary data.</text>
</comment>
<dbReference type="GO" id="GO:0030686">
    <property type="term" value="C:90S preribosome"/>
    <property type="evidence" value="ECO:0007669"/>
    <property type="project" value="TreeGrafter"/>
</dbReference>
<protein>
    <submittedName>
        <fullName evidence="2">Cms1 ribosomal small subunit</fullName>
    </submittedName>
</protein>
<feature type="compositionally biased region" description="Acidic residues" evidence="1">
    <location>
        <begin position="24"/>
        <end position="33"/>
    </location>
</feature>
<organism evidence="2 3">
    <name type="scientific">Coemansia guatemalensis</name>
    <dbReference type="NCBI Taxonomy" id="2761395"/>
    <lineage>
        <taxon>Eukaryota</taxon>
        <taxon>Fungi</taxon>
        <taxon>Fungi incertae sedis</taxon>
        <taxon>Zoopagomycota</taxon>
        <taxon>Kickxellomycotina</taxon>
        <taxon>Kickxellomycetes</taxon>
        <taxon>Kickxellales</taxon>
        <taxon>Kickxellaceae</taxon>
        <taxon>Coemansia</taxon>
    </lineage>
</organism>
<sequence>MARKLVAADDLQDDFDLDGSLVEESYDGSDVPETESAATETRKRSREQKPTTQIADKSADVQKKKRKKNKKTDTTTSTTASKFVTPQALEDQAKLWNKYMAKAYPSLGELELSDIALLPAHMYTTKEPIHGSSSYLEDLARTAVTAKGKNKVTYGAPQLLVLCSSALRVLELVKRLRPLSQRATLKLFSRHIKIGEHKTQLKSTAVDIAVGTPNRVRKLMEEGDLKVNRLKLVVIDCWQDNKMRVLIDMDDTRSDLFAIWRDILLPASKNPDYSFKLRLV</sequence>
<accession>A0A9W8LW23</accession>
<dbReference type="Proteomes" id="UP001140094">
    <property type="component" value="Unassembled WGS sequence"/>
</dbReference>